<dbReference type="Proteomes" id="UP001549257">
    <property type="component" value="Unassembled WGS sequence"/>
</dbReference>
<reference evidence="3 4" key="1">
    <citation type="submission" date="2024-06" db="EMBL/GenBank/DDBJ databases">
        <title>Sorghum-associated microbial communities from plants grown in Nebraska, USA.</title>
        <authorList>
            <person name="Schachtman D."/>
        </authorList>
    </citation>
    <scope>NUCLEOTIDE SEQUENCE [LARGE SCALE GENOMIC DNA]</scope>
    <source>
        <strain evidence="3 4">2857</strain>
    </source>
</reference>
<dbReference type="SUPFAM" id="SSF55961">
    <property type="entry name" value="Bet v1-like"/>
    <property type="match status" value="1"/>
</dbReference>
<keyword evidence="4" id="KW-1185">Reference proteome</keyword>
<evidence type="ECO:0000313" key="4">
    <source>
        <dbReference type="Proteomes" id="UP001549257"/>
    </source>
</evidence>
<dbReference type="InterPro" id="IPR023393">
    <property type="entry name" value="START-like_dom_sf"/>
</dbReference>
<dbReference type="Pfam" id="PF08327">
    <property type="entry name" value="AHSA1"/>
    <property type="match status" value="1"/>
</dbReference>
<sequence length="142" mass="15752">MNAAPNTTPDSTGSKKDAGWEVGVRETIDVPLPVVWQFLVSRGIPLWLGDGEFRGTKGFKYSMADGVHGEVLAYAEGSKIRVSWRPDDWPHDTVLVLSVKEVEEGTTIAIHHQELSGREERRMMLGHWKNVVASITKALASR</sequence>
<comment type="caution">
    <text evidence="3">The sequence shown here is derived from an EMBL/GenBank/DDBJ whole genome shotgun (WGS) entry which is preliminary data.</text>
</comment>
<evidence type="ECO:0000259" key="2">
    <source>
        <dbReference type="Pfam" id="PF08327"/>
    </source>
</evidence>
<comment type="similarity">
    <text evidence="1">Belongs to the AHA1 family.</text>
</comment>
<organism evidence="3 4">
    <name type="scientific">Conyzicola nivalis</name>
    <dbReference type="NCBI Taxonomy" id="1477021"/>
    <lineage>
        <taxon>Bacteria</taxon>
        <taxon>Bacillati</taxon>
        <taxon>Actinomycetota</taxon>
        <taxon>Actinomycetes</taxon>
        <taxon>Micrococcales</taxon>
        <taxon>Microbacteriaceae</taxon>
        <taxon>Conyzicola</taxon>
    </lineage>
</organism>
<dbReference type="InterPro" id="IPR013538">
    <property type="entry name" value="ASHA1/2-like_C"/>
</dbReference>
<dbReference type="Gene3D" id="3.30.530.20">
    <property type="match status" value="1"/>
</dbReference>
<name>A0ABV2QP53_9MICO</name>
<accession>A0ABV2QP53</accession>
<evidence type="ECO:0000256" key="1">
    <source>
        <dbReference type="ARBA" id="ARBA00006817"/>
    </source>
</evidence>
<feature type="domain" description="Activator of Hsp90 ATPase homologue 1/2-like C-terminal" evidence="2">
    <location>
        <begin position="44"/>
        <end position="139"/>
    </location>
</feature>
<dbReference type="RefSeq" id="WP_354024986.1">
    <property type="nucleotide sequence ID" value="NZ_JBEPSJ010000002.1"/>
</dbReference>
<evidence type="ECO:0000313" key="3">
    <source>
        <dbReference type="EMBL" id="MET4582831.1"/>
    </source>
</evidence>
<protein>
    <submittedName>
        <fullName evidence="3">Uncharacterized protein YndB with AHSA1/START domain</fullName>
    </submittedName>
</protein>
<dbReference type="EMBL" id="JBEPSJ010000002">
    <property type="protein sequence ID" value="MET4582831.1"/>
    <property type="molecule type" value="Genomic_DNA"/>
</dbReference>
<proteinExistence type="inferred from homology"/>
<gene>
    <name evidence="3" type="ORF">ABIE21_002341</name>
</gene>